<dbReference type="FunFam" id="2.30.42.10:FF:000055">
    <property type="entry name" value="PDZ and LIM domain protein 3"/>
    <property type="match status" value="1"/>
</dbReference>
<dbReference type="Pfam" id="PF00595">
    <property type="entry name" value="PDZ"/>
    <property type="match status" value="1"/>
</dbReference>
<keyword evidence="3" id="KW-0479">Metal-binding</keyword>
<dbReference type="GO" id="GO:0046872">
    <property type="term" value="F:metal ion binding"/>
    <property type="evidence" value="ECO:0007669"/>
    <property type="project" value="UniProtKB-KW"/>
</dbReference>
<organism evidence="7 8">
    <name type="scientific">Fasciola hepatica</name>
    <name type="common">Liver fluke</name>
    <dbReference type="NCBI Taxonomy" id="6192"/>
    <lineage>
        <taxon>Eukaryota</taxon>
        <taxon>Metazoa</taxon>
        <taxon>Spiralia</taxon>
        <taxon>Lophotrochozoa</taxon>
        <taxon>Platyhelminthes</taxon>
        <taxon>Trematoda</taxon>
        <taxon>Digenea</taxon>
        <taxon>Plagiorchiida</taxon>
        <taxon>Echinostomata</taxon>
        <taxon>Echinostomatoidea</taxon>
        <taxon>Fasciolidae</taxon>
        <taxon>Fasciola</taxon>
    </lineage>
</organism>
<name>A0A2H1C470_FASHE</name>
<dbReference type="Proteomes" id="UP000230066">
    <property type="component" value="Unassembled WGS sequence"/>
</dbReference>
<protein>
    <submittedName>
        <fullName evidence="7">PDZ and LIM domain protein 7</fullName>
    </submittedName>
</protein>
<evidence type="ECO:0000256" key="3">
    <source>
        <dbReference type="ARBA" id="ARBA00022723"/>
    </source>
</evidence>
<keyword evidence="5" id="KW-0440">LIM domain</keyword>
<dbReference type="GO" id="GO:0030036">
    <property type="term" value="P:actin cytoskeleton organization"/>
    <property type="evidence" value="ECO:0007669"/>
    <property type="project" value="TreeGrafter"/>
</dbReference>
<feature type="compositionally biased region" description="Polar residues" evidence="6">
    <location>
        <begin position="175"/>
        <end position="194"/>
    </location>
</feature>
<dbReference type="EMBL" id="JXXN02002957">
    <property type="protein sequence ID" value="THD22159.1"/>
    <property type="molecule type" value="Genomic_DNA"/>
</dbReference>
<dbReference type="PANTHER" id="PTHR24214">
    <property type="entry name" value="PDZ AND LIM DOMAIN PROTEIN ZASP"/>
    <property type="match status" value="1"/>
</dbReference>
<evidence type="ECO:0000313" key="8">
    <source>
        <dbReference type="Proteomes" id="UP000230066"/>
    </source>
</evidence>
<accession>A0A2H1C470</accession>
<keyword evidence="2" id="KW-0963">Cytoplasm</keyword>
<dbReference type="AlphaFoldDB" id="A0A2H1C470"/>
<comment type="subcellular location">
    <subcellularLocation>
        <location evidence="1">Cytoplasm</location>
    </subcellularLocation>
</comment>
<dbReference type="SMART" id="SM00228">
    <property type="entry name" value="PDZ"/>
    <property type="match status" value="1"/>
</dbReference>
<gene>
    <name evidence="7" type="ORF">D915_007308</name>
</gene>
<dbReference type="SMART" id="SM00132">
    <property type="entry name" value="LIM"/>
    <property type="match status" value="3"/>
</dbReference>
<dbReference type="GO" id="GO:0031941">
    <property type="term" value="C:filamentous actin"/>
    <property type="evidence" value="ECO:0007669"/>
    <property type="project" value="TreeGrafter"/>
</dbReference>
<dbReference type="CDD" id="cd08368">
    <property type="entry name" value="LIM"/>
    <property type="match status" value="2"/>
</dbReference>
<keyword evidence="4" id="KW-0862">Zinc</keyword>
<evidence type="ECO:0000256" key="6">
    <source>
        <dbReference type="SAM" id="MobiDB-lite"/>
    </source>
</evidence>
<dbReference type="Gene3D" id="2.10.110.10">
    <property type="entry name" value="Cysteine Rich Protein"/>
    <property type="match status" value="3"/>
</dbReference>
<feature type="region of interest" description="Disordered" evidence="6">
    <location>
        <begin position="175"/>
        <end position="198"/>
    </location>
</feature>
<dbReference type="GO" id="GO:0001725">
    <property type="term" value="C:stress fiber"/>
    <property type="evidence" value="ECO:0007669"/>
    <property type="project" value="TreeGrafter"/>
</dbReference>
<evidence type="ECO:0000256" key="5">
    <source>
        <dbReference type="ARBA" id="ARBA00023038"/>
    </source>
</evidence>
<keyword evidence="8" id="KW-1185">Reference proteome</keyword>
<proteinExistence type="predicted"/>
<dbReference type="PANTHER" id="PTHR24214:SF38">
    <property type="entry name" value="PDZ AND LIM DOMAIN PROTEIN ZASP-RELATED"/>
    <property type="match status" value="1"/>
</dbReference>
<dbReference type="InterPro" id="IPR050604">
    <property type="entry name" value="PDZ-LIM_domain"/>
</dbReference>
<dbReference type="GO" id="GO:0051371">
    <property type="term" value="F:muscle alpha-actinin binding"/>
    <property type="evidence" value="ECO:0007669"/>
    <property type="project" value="TreeGrafter"/>
</dbReference>
<dbReference type="InterPro" id="IPR001781">
    <property type="entry name" value="Znf_LIM"/>
</dbReference>
<sequence length="420" mass="46739">MRRSVNITRPDPSITWGFRIQGGRDFGQQLRIASVTPGGLAERYGIQAGDQVVTIGGDSTVSMTHQQAQQAVIRCCNELEIEVVPSSHVHSTKSEVTPHNEWIQTASVPHAYAPKAQSTVNINLHKPNPIGHSPSDAAGYRANSGYSLDSYAPQPYKPPSARQLDRIEPTQTPSLNETVSFTRPTYSSQPNTVPLRSGLYKPSVDKNLTTGGALHNPSSSGLLQGMKAATIQPQNTRRRPICHYCKSPILGPFVDAVDYCFCPEHFLCFTCRVPLKDRYFAEEDGKFYCQDDFMQNVASKCAKCGSPIIGIITKALDKSWHPHCFVCCYCKRPLRDKFHVEDADQVLCEEHWQQLHLTECAKCKQSISEIDRFIEAFGKQYHAKCFCCAACQCPLEGKPFHSRDNKPFCRDHANAAAIFG</sequence>
<dbReference type="SUPFAM" id="SSF57716">
    <property type="entry name" value="Glucocorticoid receptor-like (DNA-binding domain)"/>
    <property type="match status" value="3"/>
</dbReference>
<dbReference type="InterPro" id="IPR036034">
    <property type="entry name" value="PDZ_sf"/>
</dbReference>
<comment type="caution">
    <text evidence="7">The sequence shown here is derived from an EMBL/GenBank/DDBJ whole genome shotgun (WGS) entry which is preliminary data.</text>
</comment>
<evidence type="ECO:0000256" key="1">
    <source>
        <dbReference type="ARBA" id="ARBA00004496"/>
    </source>
</evidence>
<dbReference type="GO" id="GO:0005912">
    <property type="term" value="C:adherens junction"/>
    <property type="evidence" value="ECO:0007669"/>
    <property type="project" value="TreeGrafter"/>
</dbReference>
<evidence type="ECO:0000256" key="2">
    <source>
        <dbReference type="ARBA" id="ARBA00022490"/>
    </source>
</evidence>
<dbReference type="PROSITE" id="PS50106">
    <property type="entry name" value="PDZ"/>
    <property type="match status" value="1"/>
</dbReference>
<dbReference type="CDD" id="cd23068">
    <property type="entry name" value="PDZ_ZASP52-like"/>
    <property type="match status" value="1"/>
</dbReference>
<dbReference type="GO" id="GO:0003779">
    <property type="term" value="F:actin binding"/>
    <property type="evidence" value="ECO:0007669"/>
    <property type="project" value="TreeGrafter"/>
</dbReference>
<dbReference type="GO" id="GO:0061061">
    <property type="term" value="P:muscle structure development"/>
    <property type="evidence" value="ECO:0007669"/>
    <property type="project" value="TreeGrafter"/>
</dbReference>
<feature type="region of interest" description="Disordered" evidence="6">
    <location>
        <begin position="123"/>
        <end position="146"/>
    </location>
</feature>
<dbReference type="PROSITE" id="PS00478">
    <property type="entry name" value="LIM_DOMAIN_1"/>
    <property type="match status" value="2"/>
</dbReference>
<dbReference type="GO" id="GO:0005737">
    <property type="term" value="C:cytoplasm"/>
    <property type="evidence" value="ECO:0007669"/>
    <property type="project" value="UniProtKB-SubCell"/>
</dbReference>
<reference evidence="7" key="1">
    <citation type="submission" date="2019-03" db="EMBL/GenBank/DDBJ databases">
        <title>Improved annotation for the trematode Fasciola hepatica.</title>
        <authorList>
            <person name="Choi Y.-J."/>
            <person name="Martin J."/>
            <person name="Mitreva M."/>
        </authorList>
    </citation>
    <scope>NUCLEOTIDE SEQUENCE [LARGE SCALE GENOMIC DNA]</scope>
</reference>
<dbReference type="SUPFAM" id="SSF50156">
    <property type="entry name" value="PDZ domain-like"/>
    <property type="match status" value="1"/>
</dbReference>
<evidence type="ECO:0000256" key="4">
    <source>
        <dbReference type="ARBA" id="ARBA00022833"/>
    </source>
</evidence>
<dbReference type="PROSITE" id="PS50023">
    <property type="entry name" value="LIM_DOMAIN_2"/>
    <property type="match status" value="3"/>
</dbReference>
<dbReference type="Gene3D" id="2.30.42.10">
    <property type="match status" value="1"/>
</dbReference>
<dbReference type="Pfam" id="PF00412">
    <property type="entry name" value="LIM"/>
    <property type="match status" value="3"/>
</dbReference>
<evidence type="ECO:0000313" key="7">
    <source>
        <dbReference type="EMBL" id="THD22159.1"/>
    </source>
</evidence>
<dbReference type="InterPro" id="IPR001478">
    <property type="entry name" value="PDZ"/>
</dbReference>